<keyword evidence="2 9" id="KW-0645">Protease</keyword>
<evidence type="ECO:0000313" key="11">
    <source>
        <dbReference type="WBParaSite" id="SPAL_0001342300.1"/>
    </source>
</evidence>
<dbReference type="WBParaSite" id="SPAL_0001342300.1">
    <property type="protein sequence ID" value="SPAL_0001342300.1"/>
    <property type="gene ID" value="SPAL_0001342300"/>
</dbReference>
<feature type="chain" id="PRO_5023973317" description="Leishmanolysin-like peptidase" evidence="9">
    <location>
        <begin position="23"/>
        <end position="450"/>
    </location>
</feature>
<keyword evidence="4 9" id="KW-0378">Hydrolase</keyword>
<dbReference type="GO" id="GO:0004222">
    <property type="term" value="F:metalloendopeptidase activity"/>
    <property type="evidence" value="ECO:0007669"/>
    <property type="project" value="UniProtKB-UniRule"/>
</dbReference>
<dbReference type="SUPFAM" id="SSF55486">
    <property type="entry name" value="Metalloproteases ('zincins'), catalytic domain"/>
    <property type="match status" value="1"/>
</dbReference>
<dbReference type="GO" id="GO:0007155">
    <property type="term" value="P:cell adhesion"/>
    <property type="evidence" value="ECO:0007669"/>
    <property type="project" value="InterPro"/>
</dbReference>
<dbReference type="PANTHER" id="PTHR10942">
    <property type="entry name" value="LEISHMANOLYSIN-LIKE PEPTIDASE"/>
    <property type="match status" value="1"/>
</dbReference>
<dbReference type="GO" id="GO:0006508">
    <property type="term" value="P:proteolysis"/>
    <property type="evidence" value="ECO:0007669"/>
    <property type="project" value="UniProtKB-KW"/>
</dbReference>
<reference evidence="11" key="1">
    <citation type="submission" date="2017-02" db="UniProtKB">
        <authorList>
            <consortium name="WormBaseParasite"/>
        </authorList>
    </citation>
    <scope>IDENTIFICATION</scope>
</reference>
<dbReference type="Proteomes" id="UP000046392">
    <property type="component" value="Unplaced"/>
</dbReference>
<evidence type="ECO:0000256" key="1">
    <source>
        <dbReference type="ARBA" id="ARBA00005860"/>
    </source>
</evidence>
<evidence type="ECO:0000256" key="3">
    <source>
        <dbReference type="ARBA" id="ARBA00022723"/>
    </source>
</evidence>
<name>A0A0N5C648_STREA</name>
<feature type="binding site" evidence="8">
    <location>
        <position position="260"/>
    </location>
    <ligand>
        <name>Zn(2+)</name>
        <dbReference type="ChEBI" id="CHEBI:29105"/>
        <note>catalytic</note>
    </ligand>
</feature>
<evidence type="ECO:0000313" key="10">
    <source>
        <dbReference type="Proteomes" id="UP000046392"/>
    </source>
</evidence>
<organism evidence="10 11">
    <name type="scientific">Strongyloides papillosus</name>
    <name type="common">Intestinal threadworm</name>
    <dbReference type="NCBI Taxonomy" id="174720"/>
    <lineage>
        <taxon>Eukaryota</taxon>
        <taxon>Metazoa</taxon>
        <taxon>Ecdysozoa</taxon>
        <taxon>Nematoda</taxon>
        <taxon>Chromadorea</taxon>
        <taxon>Rhabditida</taxon>
        <taxon>Tylenchina</taxon>
        <taxon>Panagrolaimomorpha</taxon>
        <taxon>Strongyloidoidea</taxon>
        <taxon>Strongyloididae</taxon>
        <taxon>Strongyloides</taxon>
    </lineage>
</organism>
<dbReference type="InterPro" id="IPR001577">
    <property type="entry name" value="Peptidase_M8"/>
</dbReference>
<dbReference type="GO" id="GO:0016020">
    <property type="term" value="C:membrane"/>
    <property type="evidence" value="ECO:0007669"/>
    <property type="project" value="InterPro"/>
</dbReference>
<dbReference type="GO" id="GO:0005737">
    <property type="term" value="C:cytoplasm"/>
    <property type="evidence" value="ECO:0007669"/>
    <property type="project" value="TreeGrafter"/>
</dbReference>
<evidence type="ECO:0000256" key="6">
    <source>
        <dbReference type="ARBA" id="ARBA00023049"/>
    </source>
</evidence>
<comment type="cofactor">
    <cofactor evidence="8 9">
        <name>Zn(2+)</name>
        <dbReference type="ChEBI" id="CHEBI:29105"/>
    </cofactor>
    <text evidence="8 9">Binds 1 zinc ion per subunit.</text>
</comment>
<evidence type="ECO:0000256" key="9">
    <source>
        <dbReference type="RuleBase" id="RU366077"/>
    </source>
</evidence>
<evidence type="ECO:0000256" key="4">
    <source>
        <dbReference type="ARBA" id="ARBA00022801"/>
    </source>
</evidence>
<evidence type="ECO:0000256" key="8">
    <source>
        <dbReference type="PIRSR" id="PIRSR601577-2"/>
    </source>
</evidence>
<dbReference type="EC" id="3.4.24.-" evidence="9"/>
<dbReference type="GO" id="GO:0046872">
    <property type="term" value="F:metal ion binding"/>
    <property type="evidence" value="ECO:0007669"/>
    <property type="project" value="UniProtKB-KW"/>
</dbReference>
<proteinExistence type="inferred from homology"/>
<feature type="binding site" evidence="8">
    <location>
        <position position="186"/>
    </location>
    <ligand>
        <name>Zn(2+)</name>
        <dbReference type="ChEBI" id="CHEBI:29105"/>
        <note>catalytic</note>
    </ligand>
</feature>
<evidence type="ECO:0000256" key="7">
    <source>
        <dbReference type="PIRSR" id="PIRSR601577-1"/>
    </source>
</evidence>
<comment type="similarity">
    <text evidence="1 9">Belongs to the peptidase M8 family.</text>
</comment>
<dbReference type="Pfam" id="PF01457">
    <property type="entry name" value="Peptidase_M8"/>
    <property type="match status" value="1"/>
</dbReference>
<dbReference type="Gene3D" id="3.90.132.10">
    <property type="entry name" value="Leishmanolysin , domain 2"/>
    <property type="match status" value="1"/>
</dbReference>
<evidence type="ECO:0000256" key="2">
    <source>
        <dbReference type="ARBA" id="ARBA00022670"/>
    </source>
</evidence>
<dbReference type="AlphaFoldDB" id="A0A0N5C648"/>
<keyword evidence="9" id="KW-0732">Signal</keyword>
<dbReference type="PANTHER" id="PTHR10942:SF44">
    <property type="entry name" value="LEISHMANOLYSIN-LIKE PEPTIDASE"/>
    <property type="match status" value="1"/>
</dbReference>
<feature type="signal peptide" evidence="9">
    <location>
        <begin position="1"/>
        <end position="22"/>
    </location>
</feature>
<feature type="active site" evidence="7">
    <location>
        <position position="187"/>
    </location>
</feature>
<keyword evidence="3 8" id="KW-0479">Metal-binding</keyword>
<protein>
    <recommendedName>
        <fullName evidence="9">Leishmanolysin-like peptidase</fullName>
        <ecNumber evidence="9">3.4.24.-</ecNumber>
    </recommendedName>
</protein>
<keyword evidence="5 8" id="KW-0862">Zinc</keyword>
<sequence>MLIYKIFFSLFFITLVFEGICGDNFMFKPIKIAVLYKPSNKSNNLDYKFNAALGKAIIWIQNLLNVRIMQNSSIVTKKDFYDCMEEKNVSLNTIISMLYKTEVTTIKKLIKFIKPINLSELNANFGIILGVNEGRCSSKSLEFAFAKVCNSRNLKSYERPIIGKLVICKNSPSWNRINVPEDVLKHEIMHSLGFGIYIDKKRKQQIYDEIPWKMGKSYSTTQMFKRYFMDFDSRAVNYAQKHFNCSNLKRIESDDENQFHLNEYIFGNELMTPISSNSRNILTEISATILEDTYIGNISWYKFDMKKVQKESKNYWYGLDWGCDFVEKSCYEYILNNIKKPFPFCSENDYIISHWKNGFTEVCYEKKNMVKNKMLLKCNIQGHVEEPGIKMSMLETPIINFYPKLQQYGFNSYAYGSTKLYRYCPMIKEIADNDNFFSRIDKEGLKIVKC</sequence>
<evidence type="ECO:0000256" key="5">
    <source>
        <dbReference type="ARBA" id="ARBA00022833"/>
    </source>
</evidence>
<accession>A0A0N5C648</accession>
<feature type="binding site" evidence="8">
    <location>
        <position position="190"/>
    </location>
    <ligand>
        <name>Zn(2+)</name>
        <dbReference type="ChEBI" id="CHEBI:29105"/>
        <note>catalytic</note>
    </ligand>
</feature>
<keyword evidence="10" id="KW-1185">Reference proteome</keyword>
<keyword evidence="6 8" id="KW-0482">Metalloprotease</keyword>